<evidence type="ECO:0000259" key="1">
    <source>
        <dbReference type="SMART" id="SM00382"/>
    </source>
</evidence>
<dbReference type="EC" id="2.7.1.33" evidence="2"/>
<name>A0A6J4NZE6_9ACTN</name>
<proteinExistence type="predicted"/>
<dbReference type="NCBIfam" id="NF006745">
    <property type="entry name" value="PRK09270.1-4"/>
    <property type="match status" value="1"/>
</dbReference>
<organism evidence="2">
    <name type="scientific">uncultured Rubrobacteraceae bacterium</name>
    <dbReference type="NCBI Taxonomy" id="349277"/>
    <lineage>
        <taxon>Bacteria</taxon>
        <taxon>Bacillati</taxon>
        <taxon>Actinomycetota</taxon>
        <taxon>Rubrobacteria</taxon>
        <taxon>Rubrobacterales</taxon>
        <taxon>Rubrobacteraceae</taxon>
        <taxon>environmental samples</taxon>
    </lineage>
</organism>
<keyword evidence="2" id="KW-0418">Kinase</keyword>
<dbReference type="Gene3D" id="3.40.50.300">
    <property type="entry name" value="P-loop containing nucleotide triphosphate hydrolases"/>
    <property type="match status" value="1"/>
</dbReference>
<gene>
    <name evidence="2" type="ORF">AVDCRST_MAG01-01-1078</name>
</gene>
<dbReference type="SMART" id="SM00382">
    <property type="entry name" value="AAA"/>
    <property type="match status" value="1"/>
</dbReference>
<dbReference type="InterPro" id="IPR003593">
    <property type="entry name" value="AAA+_ATPase"/>
</dbReference>
<dbReference type="InterPro" id="IPR027417">
    <property type="entry name" value="P-loop_NTPase"/>
</dbReference>
<dbReference type="EMBL" id="CADCUW010000157">
    <property type="protein sequence ID" value="CAA9401769.1"/>
    <property type="molecule type" value="Genomic_DNA"/>
</dbReference>
<keyword evidence="2" id="KW-0808">Transferase</keyword>
<evidence type="ECO:0000313" key="2">
    <source>
        <dbReference type="EMBL" id="CAA9401769.1"/>
    </source>
</evidence>
<protein>
    <submittedName>
        <fullName evidence="2">Pantothenate kinase</fullName>
        <ecNumber evidence="2">2.7.1.33</ecNumber>
    </submittedName>
</protein>
<reference evidence="2" key="1">
    <citation type="submission" date="2020-02" db="EMBL/GenBank/DDBJ databases">
        <authorList>
            <person name="Meier V. D."/>
        </authorList>
    </citation>
    <scope>NUCLEOTIDE SEQUENCE</scope>
    <source>
        <strain evidence="2">AVDCRST_MAG01</strain>
    </source>
</reference>
<feature type="domain" description="AAA+ ATPase" evidence="1">
    <location>
        <begin position="31"/>
        <end position="190"/>
    </location>
</feature>
<sequence length="235" mass="26371">MDIEARVDEDLLDRVLVPKLAALASRPRGDGRRFVFLAAPPGTGKSTLAALVRDRAKHLDFDAVGIDGFHYRQEYLDSHYLDSSTERTPLSAIKGAPETFDVDALSRLLADAREREVTWPVYDRRLHDVAPDGRRLTARLVLVEGNWLLLDEPGWRDLSTYAAFVIFITADPRLLRDRLVDRKIRGGLSPTSAAEFYERSDRLNIERVLNCSDLSKVDLTFHLGADGTIQQGDPS</sequence>
<accession>A0A6J4NZE6</accession>
<dbReference type="AlphaFoldDB" id="A0A6J4NZE6"/>
<dbReference type="SUPFAM" id="SSF52540">
    <property type="entry name" value="P-loop containing nucleoside triphosphate hydrolases"/>
    <property type="match status" value="1"/>
</dbReference>
<dbReference type="GO" id="GO:0004594">
    <property type="term" value="F:pantothenate kinase activity"/>
    <property type="evidence" value="ECO:0007669"/>
    <property type="project" value="UniProtKB-EC"/>
</dbReference>